<reference evidence="1 2" key="2">
    <citation type="journal article" date="2016" name="Genome Announc.">
        <title>Draft Genome Sequence of Oceanobacillus picturae Heshi-B3, Isolated from Fermented Rice Bran in a Traditional Japanese Seafood Dish.</title>
        <authorList>
            <person name="Akuzawa S."/>
            <person name="Nagaoka J."/>
            <person name="Kanekatsu M."/>
            <person name="Kanesaki Y."/>
            <person name="Suzuki T."/>
        </authorList>
    </citation>
    <scope>NUCLEOTIDE SEQUENCE [LARGE SCALE GENOMIC DNA]</scope>
    <source>
        <strain evidence="1 2">Heshi-B3</strain>
    </source>
</reference>
<dbReference type="Pfam" id="PF14276">
    <property type="entry name" value="DUF4363"/>
    <property type="match status" value="1"/>
</dbReference>
<dbReference type="PROSITE" id="PS51257">
    <property type="entry name" value="PROKAR_LIPOPROTEIN"/>
    <property type="match status" value="1"/>
</dbReference>
<comment type="caution">
    <text evidence="1">The sequence shown here is derived from an EMBL/GenBank/DDBJ whole genome shotgun (WGS) entry which is preliminary data.</text>
</comment>
<name>A0A0U9H4T8_9BACI</name>
<gene>
    <name evidence="1" type="ORF">OPHB3_1642</name>
</gene>
<proteinExistence type="predicted"/>
<sequence>MNKLLVLCCFLFLTACTNQIGGKPFFEHIDKLEDGLDQPNWEELSIQAKELKKMYEKNKWKIQLLGDEGEYESLNESLNNLLATIKEEDALTTRMELATILTLFEDIYSL</sequence>
<dbReference type="Proteomes" id="UP000052946">
    <property type="component" value="Unassembled WGS sequence"/>
</dbReference>
<dbReference type="InterPro" id="IPR025373">
    <property type="entry name" value="DUF4363"/>
</dbReference>
<dbReference type="EMBL" id="BBXV01000019">
    <property type="protein sequence ID" value="GAQ17717.1"/>
    <property type="molecule type" value="Genomic_DNA"/>
</dbReference>
<evidence type="ECO:0000313" key="2">
    <source>
        <dbReference type="Proteomes" id="UP000052946"/>
    </source>
</evidence>
<dbReference type="RefSeq" id="WP_058949993.1">
    <property type="nucleotide sequence ID" value="NZ_BBXV01000019.1"/>
</dbReference>
<evidence type="ECO:0000313" key="1">
    <source>
        <dbReference type="EMBL" id="GAQ17717.1"/>
    </source>
</evidence>
<organism evidence="1 2">
    <name type="scientific">Oceanobacillus picturae</name>
    <dbReference type="NCBI Taxonomy" id="171693"/>
    <lineage>
        <taxon>Bacteria</taxon>
        <taxon>Bacillati</taxon>
        <taxon>Bacillota</taxon>
        <taxon>Bacilli</taxon>
        <taxon>Bacillales</taxon>
        <taxon>Bacillaceae</taxon>
        <taxon>Oceanobacillus</taxon>
    </lineage>
</organism>
<accession>A0A0U9H4T8</accession>
<evidence type="ECO:0008006" key="3">
    <source>
        <dbReference type="Google" id="ProtNLM"/>
    </source>
</evidence>
<dbReference type="AlphaFoldDB" id="A0A0U9H4T8"/>
<reference evidence="2" key="1">
    <citation type="submission" date="2015-07" db="EMBL/GenBank/DDBJ databases">
        <title>Draft Genome Sequence of Oceanobacillus picturae Heshi-B3 that Was Isolated from Fermented Rice Bran with Aging Salted Mackerel, Which Was Named Heshiko as Traditional Fermented Seafood in Japan.</title>
        <authorList>
            <person name="Akuzawa S."/>
            <person name="Nakagawa J."/>
            <person name="Kanekatsu T."/>
            <person name="Kanesaki Y."/>
            <person name="Suzuki T."/>
        </authorList>
    </citation>
    <scope>NUCLEOTIDE SEQUENCE [LARGE SCALE GENOMIC DNA]</scope>
    <source>
        <strain evidence="2">Heshi-B3</strain>
    </source>
</reference>
<protein>
    <recommendedName>
        <fullName evidence="3">DUF4363 family protein</fullName>
    </recommendedName>
</protein>